<name>A0A9D1KAW6_9FIRM</name>
<evidence type="ECO:0000313" key="2">
    <source>
        <dbReference type="EMBL" id="HIT36909.1"/>
    </source>
</evidence>
<reference evidence="2" key="2">
    <citation type="journal article" date="2021" name="PeerJ">
        <title>Extensive microbial diversity within the chicken gut microbiome revealed by metagenomics and culture.</title>
        <authorList>
            <person name="Gilroy R."/>
            <person name="Ravi A."/>
            <person name="Getino M."/>
            <person name="Pursley I."/>
            <person name="Horton D.L."/>
            <person name="Alikhan N.F."/>
            <person name="Baker D."/>
            <person name="Gharbi K."/>
            <person name="Hall N."/>
            <person name="Watson M."/>
            <person name="Adriaenssens E.M."/>
            <person name="Foster-Nyarko E."/>
            <person name="Jarju S."/>
            <person name="Secka A."/>
            <person name="Antonio M."/>
            <person name="Oren A."/>
            <person name="Chaudhuri R.R."/>
            <person name="La Ragione R."/>
            <person name="Hildebrand F."/>
            <person name="Pallen M.J."/>
        </authorList>
    </citation>
    <scope>NUCLEOTIDE SEQUENCE</scope>
    <source>
        <strain evidence="2">CHK195-26880</strain>
    </source>
</reference>
<reference evidence="2" key="1">
    <citation type="submission" date="2020-10" db="EMBL/GenBank/DDBJ databases">
        <authorList>
            <person name="Gilroy R."/>
        </authorList>
    </citation>
    <scope>NUCLEOTIDE SEQUENCE</scope>
    <source>
        <strain evidence="2">CHK195-26880</strain>
    </source>
</reference>
<dbReference type="Proteomes" id="UP000886833">
    <property type="component" value="Unassembled WGS sequence"/>
</dbReference>
<dbReference type="EMBL" id="DVKQ01000002">
    <property type="protein sequence ID" value="HIT36909.1"/>
    <property type="molecule type" value="Genomic_DNA"/>
</dbReference>
<comment type="caution">
    <text evidence="2">The sequence shown here is derived from an EMBL/GenBank/DDBJ whole genome shotgun (WGS) entry which is preliminary data.</text>
</comment>
<evidence type="ECO:0000256" key="1">
    <source>
        <dbReference type="SAM" id="MobiDB-lite"/>
    </source>
</evidence>
<organism evidence="2 3">
    <name type="scientific">Candidatus Onthousia faecipullorum</name>
    <dbReference type="NCBI Taxonomy" id="2840887"/>
    <lineage>
        <taxon>Bacteria</taxon>
        <taxon>Bacillati</taxon>
        <taxon>Bacillota</taxon>
        <taxon>Bacilli</taxon>
        <taxon>Candidatus Onthousia</taxon>
    </lineage>
</organism>
<feature type="region of interest" description="Disordered" evidence="1">
    <location>
        <begin position="1"/>
        <end position="23"/>
    </location>
</feature>
<protein>
    <recommendedName>
        <fullName evidence="4">DUF4355 domain-containing protein</fullName>
    </recommendedName>
</protein>
<dbReference type="AlphaFoldDB" id="A0A9D1KAW6"/>
<accession>A0A9D1KAW6</accession>
<gene>
    <name evidence="2" type="ORF">IAB59_00290</name>
</gene>
<proteinExistence type="predicted"/>
<evidence type="ECO:0008006" key="4">
    <source>
        <dbReference type="Google" id="ProtNLM"/>
    </source>
</evidence>
<sequence>MEQENVQNVTEEKVTENTETQTAEEKVEKAFATQEEFNEALKKEVARKTRNVPSKEELKAFNEWKESKKTETEKSLEKDKRIETLEKQLAYAENKSVVANAGVDSKFQKFVLSEVSEIEGDFEDNLKDYLKENPQYLVSKVETPKTNGVATKKISNDAEDGVTAILKAKHPDIDF</sequence>
<evidence type="ECO:0000313" key="3">
    <source>
        <dbReference type="Proteomes" id="UP000886833"/>
    </source>
</evidence>